<dbReference type="Pfam" id="PF03755">
    <property type="entry name" value="YicC-like_N"/>
    <property type="match status" value="1"/>
</dbReference>
<dbReference type="Pfam" id="PF08340">
    <property type="entry name" value="YicC-like_C"/>
    <property type="match status" value="1"/>
</dbReference>
<keyword evidence="4" id="KW-0378">Hydrolase</keyword>
<gene>
    <name evidence="8" type="ORF">DFQ02_101590</name>
</gene>
<dbReference type="AlphaFoldDB" id="A0A3D9HNS2"/>
<comment type="cofactor">
    <cofactor evidence="1">
        <name>a divalent metal cation</name>
        <dbReference type="ChEBI" id="CHEBI:60240"/>
    </cofactor>
</comment>
<evidence type="ECO:0000259" key="7">
    <source>
        <dbReference type="Pfam" id="PF08340"/>
    </source>
</evidence>
<evidence type="ECO:0000259" key="6">
    <source>
        <dbReference type="Pfam" id="PF03755"/>
    </source>
</evidence>
<keyword evidence="2" id="KW-0540">Nuclease</keyword>
<comment type="caution">
    <text evidence="8">The sequence shown here is derived from an EMBL/GenBank/DDBJ whole genome shotgun (WGS) entry which is preliminary data.</text>
</comment>
<dbReference type="EMBL" id="QRDX01000001">
    <property type="protein sequence ID" value="RED50556.1"/>
    <property type="molecule type" value="Genomic_DNA"/>
</dbReference>
<proteinExistence type="inferred from homology"/>
<feature type="domain" description="Endoribonuclease YicC-like C-terminal" evidence="7">
    <location>
        <begin position="170"/>
        <end position="284"/>
    </location>
</feature>
<dbReference type="GO" id="GO:0016787">
    <property type="term" value="F:hydrolase activity"/>
    <property type="evidence" value="ECO:0007669"/>
    <property type="project" value="UniProtKB-KW"/>
</dbReference>
<dbReference type="PANTHER" id="PTHR30636:SF3">
    <property type="entry name" value="UPF0701 PROTEIN YICC"/>
    <property type="match status" value="1"/>
</dbReference>
<evidence type="ECO:0000256" key="4">
    <source>
        <dbReference type="ARBA" id="ARBA00022801"/>
    </source>
</evidence>
<protein>
    <submittedName>
        <fullName evidence="8">Uncharacterized protein (TIGR00255 family)</fullName>
    </submittedName>
</protein>
<dbReference type="Proteomes" id="UP000256629">
    <property type="component" value="Unassembled WGS sequence"/>
</dbReference>
<dbReference type="InterPro" id="IPR005229">
    <property type="entry name" value="YicC/YloC-like"/>
</dbReference>
<evidence type="ECO:0000256" key="5">
    <source>
        <dbReference type="ARBA" id="ARBA00035648"/>
    </source>
</evidence>
<evidence type="ECO:0000256" key="1">
    <source>
        <dbReference type="ARBA" id="ARBA00001968"/>
    </source>
</evidence>
<evidence type="ECO:0000313" key="9">
    <source>
        <dbReference type="Proteomes" id="UP000256629"/>
    </source>
</evidence>
<evidence type="ECO:0000313" key="8">
    <source>
        <dbReference type="EMBL" id="RED50556.1"/>
    </source>
</evidence>
<dbReference type="GO" id="GO:0004521">
    <property type="term" value="F:RNA endonuclease activity"/>
    <property type="evidence" value="ECO:0007669"/>
    <property type="project" value="InterPro"/>
</dbReference>
<sequence length="285" mass="33188">MIYSMTGYGKSVLQLPTKKITIELKSLNSKNLDLNARMPTIYREKELAIRKQLANALERGKVDFSIYVEVTGEDTSSQINKPVVQQYINQLKEVVDGDDTELLKMAVRFPDALNTVREEIDEDEWKKIQTEINSAVDALNNYRKDEGKVLETDFIKRIENIGILLERVIEMDPERIEAVRERLLKGVEELKEKYDENRFEQELVYYIEKFDITEEKVRLKNHLNYFIETLKSKDSNGKKLGFIGQEIGREINTIGSKSNYASMQQLVVQMKDELEKIKEQLLNVL</sequence>
<feature type="domain" description="Endoribonuclease YicC-like N-terminal" evidence="6">
    <location>
        <begin position="2"/>
        <end position="151"/>
    </location>
</feature>
<dbReference type="OrthoDB" id="9771229at2"/>
<evidence type="ECO:0000256" key="3">
    <source>
        <dbReference type="ARBA" id="ARBA00022759"/>
    </source>
</evidence>
<evidence type="ECO:0000256" key="2">
    <source>
        <dbReference type="ARBA" id="ARBA00022722"/>
    </source>
</evidence>
<keyword evidence="3" id="KW-0255">Endonuclease</keyword>
<keyword evidence="9" id="KW-1185">Reference proteome</keyword>
<name>A0A3D9HNS2_9FLAO</name>
<dbReference type="InterPro" id="IPR013527">
    <property type="entry name" value="YicC-like_N"/>
</dbReference>
<dbReference type="InterPro" id="IPR013551">
    <property type="entry name" value="YicC-like_C"/>
</dbReference>
<reference evidence="8 9" key="1">
    <citation type="submission" date="2018-07" db="EMBL/GenBank/DDBJ databases">
        <title>Genomic Encyclopedia of Type Strains, Phase III (KMG-III): the genomes of soil and plant-associated and newly described type strains.</title>
        <authorList>
            <person name="Whitman W."/>
        </authorList>
    </citation>
    <scope>NUCLEOTIDE SEQUENCE [LARGE SCALE GENOMIC DNA]</scope>
    <source>
        <strain evidence="8 9">CECT 8487</strain>
    </source>
</reference>
<accession>A0A3D9HNS2</accession>
<dbReference type="PANTHER" id="PTHR30636">
    <property type="entry name" value="UPF0701 PROTEIN YICC"/>
    <property type="match status" value="1"/>
</dbReference>
<comment type="similarity">
    <text evidence="5">Belongs to the YicC/YloC family.</text>
</comment>
<dbReference type="NCBIfam" id="TIGR00255">
    <property type="entry name" value="YicC/YloC family endoribonuclease"/>
    <property type="match status" value="1"/>
</dbReference>
<dbReference type="RefSeq" id="WP_116039474.1">
    <property type="nucleotide sequence ID" value="NZ_QRDX01000001.1"/>
</dbReference>
<organism evidence="8 9">
    <name type="scientific">Seonamhaeicola aphaedonensis</name>
    <dbReference type="NCBI Taxonomy" id="1461338"/>
    <lineage>
        <taxon>Bacteria</taxon>
        <taxon>Pseudomonadati</taxon>
        <taxon>Bacteroidota</taxon>
        <taxon>Flavobacteriia</taxon>
        <taxon>Flavobacteriales</taxon>
        <taxon>Flavobacteriaceae</taxon>
    </lineage>
</organism>